<accession>X0XUT4</accession>
<evidence type="ECO:0000313" key="1">
    <source>
        <dbReference type="EMBL" id="GAG28571.1"/>
    </source>
</evidence>
<proteinExistence type="predicted"/>
<dbReference type="AlphaFoldDB" id="X0XUT4"/>
<protein>
    <submittedName>
        <fullName evidence="1">Uncharacterized protein</fullName>
    </submittedName>
</protein>
<gene>
    <name evidence="1" type="ORF">S01H1_73224</name>
</gene>
<dbReference type="EMBL" id="BARS01048912">
    <property type="protein sequence ID" value="GAG28571.1"/>
    <property type="molecule type" value="Genomic_DNA"/>
</dbReference>
<sequence length="56" mass="6658">MSNPMDSKTFVALEQCLYKLRLCVRLSPDGTYKPEGERKMTREEFTMWVQSRLLNE</sequence>
<comment type="caution">
    <text evidence="1">The sequence shown here is derived from an EMBL/GenBank/DDBJ whole genome shotgun (WGS) entry which is preliminary data.</text>
</comment>
<reference evidence="1" key="1">
    <citation type="journal article" date="2014" name="Front. Microbiol.">
        <title>High frequency of phylogenetically diverse reductive dehalogenase-homologous genes in deep subseafloor sedimentary metagenomes.</title>
        <authorList>
            <person name="Kawai M."/>
            <person name="Futagami T."/>
            <person name="Toyoda A."/>
            <person name="Takaki Y."/>
            <person name="Nishi S."/>
            <person name="Hori S."/>
            <person name="Arai W."/>
            <person name="Tsubouchi T."/>
            <person name="Morono Y."/>
            <person name="Uchiyama I."/>
            <person name="Ito T."/>
            <person name="Fujiyama A."/>
            <person name="Inagaki F."/>
            <person name="Takami H."/>
        </authorList>
    </citation>
    <scope>NUCLEOTIDE SEQUENCE</scope>
    <source>
        <strain evidence="1">Expedition CK06-06</strain>
    </source>
</reference>
<organism evidence="1">
    <name type="scientific">marine sediment metagenome</name>
    <dbReference type="NCBI Taxonomy" id="412755"/>
    <lineage>
        <taxon>unclassified sequences</taxon>
        <taxon>metagenomes</taxon>
        <taxon>ecological metagenomes</taxon>
    </lineage>
</organism>
<name>X0XUT4_9ZZZZ</name>